<feature type="domain" description="N-acetyltransferase" evidence="1">
    <location>
        <begin position="1"/>
        <end position="94"/>
    </location>
</feature>
<evidence type="ECO:0000313" key="2">
    <source>
        <dbReference type="EMBL" id="RKQ35065.1"/>
    </source>
</evidence>
<evidence type="ECO:0000313" key="3">
    <source>
        <dbReference type="Proteomes" id="UP000249516"/>
    </source>
</evidence>
<dbReference type="AlphaFoldDB" id="A0A495A6A8"/>
<dbReference type="Gene3D" id="3.40.630.30">
    <property type="match status" value="1"/>
</dbReference>
<dbReference type="Proteomes" id="UP000249516">
    <property type="component" value="Unassembled WGS sequence"/>
</dbReference>
<dbReference type="InterPro" id="IPR016181">
    <property type="entry name" value="Acyl_CoA_acyltransferase"/>
</dbReference>
<dbReference type="GO" id="GO:0016747">
    <property type="term" value="F:acyltransferase activity, transferring groups other than amino-acyl groups"/>
    <property type="evidence" value="ECO:0007669"/>
    <property type="project" value="InterPro"/>
</dbReference>
<dbReference type="OrthoDB" id="9797178at2"/>
<protein>
    <submittedName>
        <fullName evidence="2">GNAT family N-acetyltransferase</fullName>
    </submittedName>
</protein>
<dbReference type="PROSITE" id="PS51186">
    <property type="entry name" value="GNAT"/>
    <property type="match status" value="1"/>
</dbReference>
<comment type="caution">
    <text evidence="2">The sequence shown here is derived from an EMBL/GenBank/DDBJ whole genome shotgun (WGS) entry which is preliminary data.</text>
</comment>
<dbReference type="SUPFAM" id="SSF55729">
    <property type="entry name" value="Acyl-CoA N-acyltransferases (Nat)"/>
    <property type="match status" value="1"/>
</dbReference>
<dbReference type="EMBL" id="PNJG02000002">
    <property type="protein sequence ID" value="RKQ35065.1"/>
    <property type="molecule type" value="Genomic_DNA"/>
</dbReference>
<evidence type="ECO:0000259" key="1">
    <source>
        <dbReference type="PROSITE" id="PS51186"/>
    </source>
</evidence>
<organism evidence="2 3">
    <name type="scientific">Kocuria tytonis</name>
    <dbReference type="NCBI Taxonomy" id="2054280"/>
    <lineage>
        <taxon>Bacteria</taxon>
        <taxon>Bacillati</taxon>
        <taxon>Actinomycetota</taxon>
        <taxon>Actinomycetes</taxon>
        <taxon>Micrococcales</taxon>
        <taxon>Micrococcaceae</taxon>
        <taxon>Kocuria</taxon>
    </lineage>
</organism>
<dbReference type="Pfam" id="PF13508">
    <property type="entry name" value="Acetyltransf_7"/>
    <property type="match status" value="1"/>
</dbReference>
<proteinExistence type="predicted"/>
<dbReference type="InterPro" id="IPR000182">
    <property type="entry name" value="GNAT_dom"/>
</dbReference>
<gene>
    <name evidence="2" type="ORF">C1C97_007280</name>
</gene>
<dbReference type="CDD" id="cd04301">
    <property type="entry name" value="NAT_SF"/>
    <property type="match status" value="1"/>
</dbReference>
<sequence length="97" mass="10393">MAVDPARQGEGIGSRLMTALVQRAAEAGQAVLVLLGDPEFYSRFEFVPASRIGITGEPKWGEFFQAAPLGDGGVVDPGEYRGPRGCYEYAEPFARLG</sequence>
<name>A0A495A6A8_9MICC</name>
<keyword evidence="3" id="KW-1185">Reference proteome</keyword>
<keyword evidence="2" id="KW-0808">Transferase</keyword>
<reference evidence="2 3" key="1">
    <citation type="submission" date="2018-10" db="EMBL/GenBank/DDBJ databases">
        <title>Kocuria tytouropygialis sp. nov., isolated from the uropygial gland of an American barn owl (Tyto furcata).</title>
        <authorList>
            <person name="Braun M.S."/>
            <person name="Wang E."/>
            <person name="Zimmermann S."/>
            <person name="Wagner H."/>
            <person name="Wink M."/>
        </authorList>
    </citation>
    <scope>NUCLEOTIDE SEQUENCE [LARGE SCALE GENOMIC DNA]</scope>
    <source>
        <strain evidence="2 3">442</strain>
    </source>
</reference>
<accession>A0A495A6A8</accession>